<evidence type="ECO:0000313" key="1">
    <source>
        <dbReference type="EMBL" id="MDT9683380.1"/>
    </source>
</evidence>
<organism evidence="1 2">
    <name type="scientific">Streptomyces tamarix</name>
    <dbReference type="NCBI Taxonomy" id="3078565"/>
    <lineage>
        <taxon>Bacteria</taxon>
        <taxon>Bacillati</taxon>
        <taxon>Actinomycetota</taxon>
        <taxon>Actinomycetes</taxon>
        <taxon>Kitasatosporales</taxon>
        <taxon>Streptomycetaceae</taxon>
        <taxon>Streptomyces</taxon>
    </lineage>
</organism>
<comment type="caution">
    <text evidence="1">The sequence shown here is derived from an EMBL/GenBank/DDBJ whole genome shotgun (WGS) entry which is preliminary data.</text>
</comment>
<accession>A0ABU3QKS8</accession>
<protein>
    <recommendedName>
        <fullName evidence="3">Tail sheath protein</fullName>
    </recommendedName>
</protein>
<sequence length="562" mass="59467">MAIDKYPKIAPSRPGTQVIIDSTGLEGSATDSTKAIVVFGSATSGEPNQLYNLTSLSQAKEIFKSGDLVDFAEIAWSPSTDTVGAGNIYAARVDSAQQATLTKGNLTINSEVWGASANNISLTLEDNTLTNSKRLTIDDGVLNDREVYDNLGNIFTVSYSGSQAVATIAIASGVLTLSAGADAEHVDPIATYKLVNYSDLMTIISDINNHDGFDAEFTPFGEKGVSPVLLEEQSGDLKSEGDFTVKAVAADIALQTEYSGLVSIVAKDNTTVANFTGQLSGGSNGSVPASWASSFQILAEQDAPYAYYVVALSPDATVHAELSAFVTEQAASGFPLVSIVGGNAGESISKLLGRQRALYSSRVAMTAIEPIVTMSDGRSLSVPPYLATAFIAGIASGIPVGDKVEYKHLRISGLARSFTYDQLNQLHQNGVIVAEKVRGISNNGSYRVVSDVTTQNTKSDPVQSELSLREITDFLAVELKDMLDSTFVGTRATDTSASIIKAHVSSFFLQQMNAGVIQTYSEDNISVVIENGIARINAILSPSRGINNIYMTLDYESSTLSA</sequence>
<keyword evidence="2" id="KW-1185">Reference proteome</keyword>
<dbReference type="EMBL" id="JAWCTQ010000016">
    <property type="protein sequence ID" value="MDT9683380.1"/>
    <property type="molecule type" value="Genomic_DNA"/>
</dbReference>
<gene>
    <name evidence="1" type="ORF">RND61_15045</name>
</gene>
<proteinExistence type="predicted"/>
<dbReference type="Proteomes" id="UP001250181">
    <property type="component" value="Unassembled WGS sequence"/>
</dbReference>
<reference evidence="1 2" key="1">
    <citation type="submission" date="2023-09" db="EMBL/GenBank/DDBJ databases">
        <title>Streptomyces sp. nov.: A antagonism against Alternaria gaisen Producing Streptochlin, Isolated from Tamarix root soil.</title>
        <authorList>
            <person name="Chen Y."/>
        </authorList>
    </citation>
    <scope>NUCLEOTIDE SEQUENCE [LARGE SCALE GENOMIC DNA]</scope>
    <source>
        <strain evidence="1 2">TRM76323</strain>
    </source>
</reference>
<dbReference type="RefSeq" id="WP_315878454.1">
    <property type="nucleotide sequence ID" value="NZ_JAWCTQ010000016.1"/>
</dbReference>
<evidence type="ECO:0008006" key="3">
    <source>
        <dbReference type="Google" id="ProtNLM"/>
    </source>
</evidence>
<name>A0ABU3QKS8_9ACTN</name>
<evidence type="ECO:0000313" key="2">
    <source>
        <dbReference type="Proteomes" id="UP001250181"/>
    </source>
</evidence>